<evidence type="ECO:0000313" key="2">
    <source>
        <dbReference type="WBParaSite" id="ES5_v2.g28902.t1"/>
    </source>
</evidence>
<name>A0AC34GH14_9BILA</name>
<proteinExistence type="predicted"/>
<reference evidence="2" key="1">
    <citation type="submission" date="2022-11" db="UniProtKB">
        <authorList>
            <consortium name="WormBaseParasite"/>
        </authorList>
    </citation>
    <scope>IDENTIFICATION</scope>
</reference>
<sequence>MSESEVIFSRGALVNGVLDKAHYGATQYGLIHCCFELYGHKVATQIMSCFSRCFTTYLQSHGFSLGVADILIKDSANKQRKQIIADLRKEGDNVVRKTFGLPDDSTRLQNKHVLASAYNNARGETTDVKMYDFTMKQTIGKFNDKINEACVPEGLIRRFPQNSLQLMIQSGAKGSAVNAIQISCALGQIELEGQRPPLSATGRTLPSFWAFDSTPRAGGFVDQRFLTGINP</sequence>
<dbReference type="Proteomes" id="UP000887579">
    <property type="component" value="Unplaced"/>
</dbReference>
<organism evidence="1 2">
    <name type="scientific">Panagrolaimus sp. ES5</name>
    <dbReference type="NCBI Taxonomy" id="591445"/>
    <lineage>
        <taxon>Eukaryota</taxon>
        <taxon>Metazoa</taxon>
        <taxon>Ecdysozoa</taxon>
        <taxon>Nematoda</taxon>
        <taxon>Chromadorea</taxon>
        <taxon>Rhabditida</taxon>
        <taxon>Tylenchina</taxon>
        <taxon>Panagrolaimomorpha</taxon>
        <taxon>Panagrolaimoidea</taxon>
        <taxon>Panagrolaimidae</taxon>
        <taxon>Panagrolaimus</taxon>
    </lineage>
</organism>
<dbReference type="WBParaSite" id="ES5_v2.g28902.t1">
    <property type="protein sequence ID" value="ES5_v2.g28902.t1"/>
    <property type="gene ID" value="ES5_v2.g28902"/>
</dbReference>
<evidence type="ECO:0000313" key="1">
    <source>
        <dbReference type="Proteomes" id="UP000887579"/>
    </source>
</evidence>
<accession>A0AC34GH14</accession>
<protein>
    <submittedName>
        <fullName evidence="2">DNA-directed RNA polymerase</fullName>
    </submittedName>
</protein>